<evidence type="ECO:0000313" key="1">
    <source>
        <dbReference type="EMBL" id="RTG84856.1"/>
    </source>
</evidence>
<dbReference type="STRING" id="6184.A0A430QB32"/>
<gene>
    <name evidence="1" type="ORF">DC041_0010663</name>
</gene>
<name>A0A430QB32_SCHBO</name>
<organism evidence="1 2">
    <name type="scientific">Schistosoma bovis</name>
    <name type="common">Blood fluke</name>
    <dbReference type="NCBI Taxonomy" id="6184"/>
    <lineage>
        <taxon>Eukaryota</taxon>
        <taxon>Metazoa</taxon>
        <taxon>Spiralia</taxon>
        <taxon>Lophotrochozoa</taxon>
        <taxon>Platyhelminthes</taxon>
        <taxon>Trematoda</taxon>
        <taxon>Digenea</taxon>
        <taxon>Strigeidida</taxon>
        <taxon>Schistosomatoidea</taxon>
        <taxon>Schistosomatidae</taxon>
        <taxon>Schistosoma</taxon>
    </lineage>
</organism>
<dbReference type="Gene3D" id="3.30.110.170">
    <property type="entry name" value="Protein of unknown function (DUF541), domain 1"/>
    <property type="match status" value="1"/>
</dbReference>
<accession>A0A430QB32</accession>
<dbReference type="EMBL" id="QMKO01002086">
    <property type="protein sequence ID" value="RTG84856.1"/>
    <property type="molecule type" value="Genomic_DNA"/>
</dbReference>
<protein>
    <submittedName>
        <fullName evidence="1">Uncharacterized protein</fullName>
    </submittedName>
</protein>
<keyword evidence="2" id="KW-1185">Reference proteome</keyword>
<dbReference type="AlphaFoldDB" id="A0A430QB32"/>
<comment type="caution">
    <text evidence="1">The sequence shown here is derived from an EMBL/GenBank/DDBJ whole genome shotgun (WGS) entry which is preliminary data.</text>
</comment>
<dbReference type="InterPro" id="IPR007497">
    <property type="entry name" value="SIMPL/DUF541"/>
</dbReference>
<proteinExistence type="predicted"/>
<dbReference type="Proteomes" id="UP000290809">
    <property type="component" value="Unassembled WGS sequence"/>
</dbReference>
<sequence length="195" mass="22647">MIHVFSNASQLYGVLGKQLSQPKLVKEAIEQAVSDAKHKAELIASAFGQRIQGLINVIEDECDVTDEQLQITTPRSNNFNDYYQLKQPNDKNNIDSGVGQSYERPFDWKKHGSGVHTGKTLRIVKWNFEEWLVIFIQKDYSNVKKEQNKLKYERRQNSDWTKNKIDETTEKQKINFVIIDKNKGYVLEKVKILLS</sequence>
<reference evidence="1 2" key="1">
    <citation type="journal article" date="2019" name="PLoS Pathog.">
        <title>Genome sequence of the bovine parasite Schistosoma bovis Tanzania.</title>
        <authorList>
            <person name="Oey H."/>
            <person name="Zakrzewski M."/>
            <person name="Gobert G."/>
            <person name="Gravermann K."/>
            <person name="Stoye J."/>
            <person name="Jones M."/>
            <person name="Mcmanus D."/>
            <person name="Krause L."/>
        </authorList>
    </citation>
    <scope>NUCLEOTIDE SEQUENCE [LARGE SCALE GENOMIC DNA]</scope>
    <source>
        <strain evidence="1 2">TAN1997</strain>
    </source>
</reference>
<evidence type="ECO:0000313" key="2">
    <source>
        <dbReference type="Proteomes" id="UP000290809"/>
    </source>
</evidence>
<dbReference type="Pfam" id="PF04402">
    <property type="entry name" value="SIMPL"/>
    <property type="match status" value="1"/>
</dbReference>